<dbReference type="AlphaFoldDB" id="A0AB36ECM9"/>
<accession>A0AB36ECM9</accession>
<organism evidence="1 2">
    <name type="scientific">Agrobacterium tumefaciens</name>
    <dbReference type="NCBI Taxonomy" id="358"/>
    <lineage>
        <taxon>Bacteria</taxon>
        <taxon>Pseudomonadati</taxon>
        <taxon>Pseudomonadota</taxon>
        <taxon>Alphaproteobacteria</taxon>
        <taxon>Hyphomicrobiales</taxon>
        <taxon>Rhizobiaceae</taxon>
        <taxon>Rhizobium/Agrobacterium group</taxon>
        <taxon>Agrobacterium</taxon>
        <taxon>Agrobacterium tumefaciens complex</taxon>
    </lineage>
</organism>
<evidence type="ECO:0000313" key="1">
    <source>
        <dbReference type="EMBL" id="OCJ33474.1"/>
    </source>
</evidence>
<protein>
    <submittedName>
        <fullName evidence="1">Uncharacterized protein</fullName>
    </submittedName>
</protein>
<reference evidence="1 2" key="1">
    <citation type="journal article" date="2016" name="PeerJ">
        <title>Gall-ID: tools for genotyping gall-causing phytopathogenic bacteria.</title>
        <authorList>
            <person name="Davis E.W.II."/>
            <person name="Weisberg A.J."/>
            <person name="Tabima J.F."/>
            <person name="Grunwald N.J."/>
            <person name="Chang J.H."/>
        </authorList>
    </citation>
    <scope>NUCLEOTIDE SEQUENCE [LARGE SCALE GENOMIC DNA]</scope>
    <source>
        <strain evidence="1 2">N2/73</strain>
    </source>
</reference>
<sequence>MTKYVARLIKKTNKRVVIAMPTKILIEQERSDLIESEPYVIHSGSKGAFDSAISAFKSALLDAEKRIIITTHATLFSGINFAKNGDFELIIDEIFDVENFHSIPLSHNKSILTDNLLTPTFADGEYSRVIPNPDRKSDWSKMINHKGDAVAKIFAPLFADANSPVKEVVLKTADVIAFNKRDNKLKTFTATTFVLPEIVKLWPHVTIMGASVENSMMFHIWQLHGTAFEPHPYIKSPKTAHTAQDGDRVEIAYLFDDNWSIGAYENYKGGSEKLLAIIGTILDQHFGSKYLLSLNSSIDTPAYRRYFDHGETIETISHGLNIFREETNAAFLTALNYSDLQIANLDGIYGFDQAKVHMCRTVEVAYQFFGRTNIRVADSDRQCRFVVADKRTAEAVAGIFQSSNIVKIDHDIVLRAKKHKAAPKTVQERSAQKYEIDKIEKPLLRLFKRTPRLHFGHGQGRSDTKPVAMTESVKGFFRWLDGKRNFLPASKHQSPYLTPSVTRSDETRQNPNILAIDIDATTIAPQDALDAIGYTAGIYNTYSCDFSATGVYRYRIIIPMTHSVPGDFAKWVIRNIATKLAAIDTTIDVDKLSSKDIYYLPCRPVSGQKVDYFRHVDTSKPVLDPTTLTRRWAKAEYKALQAQPITAPVITALPAPSSLKPWQAAIRRQKHEEIIQTGLANFGSGAPGTGNKRFNAFAQYLAATSDIDVTELSTYLQATYQYFGSDMADRKRQATALLTDHHIQQIISKRGF</sequence>
<dbReference type="EMBL" id="LXKT01000027">
    <property type="protein sequence ID" value="OCJ33474.1"/>
    <property type="molecule type" value="Genomic_DNA"/>
</dbReference>
<gene>
    <name evidence="1" type="ORF">A6U91_18765</name>
</gene>
<comment type="caution">
    <text evidence="1">The sequence shown here is derived from an EMBL/GenBank/DDBJ whole genome shotgun (WGS) entry which is preliminary data.</text>
</comment>
<evidence type="ECO:0000313" key="2">
    <source>
        <dbReference type="Proteomes" id="UP000093451"/>
    </source>
</evidence>
<dbReference type="Proteomes" id="UP000093451">
    <property type="component" value="Unassembled WGS sequence"/>
</dbReference>
<name>A0AB36ECM9_AGRTU</name>
<proteinExistence type="predicted"/>